<dbReference type="InterPro" id="IPR050816">
    <property type="entry name" value="Flavin-dep_Halogenase_NPB"/>
</dbReference>
<dbReference type="Gene3D" id="3.50.50.60">
    <property type="entry name" value="FAD/NAD(P)-binding domain"/>
    <property type="match status" value="2"/>
</dbReference>
<dbReference type="PANTHER" id="PTHR43747">
    <property type="entry name" value="FAD-BINDING PROTEIN"/>
    <property type="match status" value="1"/>
</dbReference>
<feature type="region of interest" description="Disordered" evidence="1">
    <location>
        <begin position="191"/>
        <end position="224"/>
    </location>
</feature>
<dbReference type="PANTHER" id="PTHR43747:SF4">
    <property type="entry name" value="FLAVIN-DEPENDENT TRYPTOPHAN HALOGENASE"/>
    <property type="match status" value="1"/>
</dbReference>
<organism evidence="2">
    <name type="scientific">Sphingomonas psychrotolerans</name>
    <dbReference type="NCBI Taxonomy" id="1327635"/>
    <lineage>
        <taxon>Bacteria</taxon>
        <taxon>Pseudomonadati</taxon>
        <taxon>Pseudomonadota</taxon>
        <taxon>Alphaproteobacteria</taxon>
        <taxon>Sphingomonadales</taxon>
        <taxon>Sphingomonadaceae</taxon>
        <taxon>Sphingomonas</taxon>
    </lineage>
</organism>
<dbReference type="InterPro" id="IPR033856">
    <property type="entry name" value="Trp_halogen"/>
</dbReference>
<name>A0ABU3N677_9SPHN</name>
<comment type="caution">
    <text evidence="2">The sequence shown here is derived from an EMBL/GenBank/DDBJ whole genome shotgun (WGS) entry which is preliminary data.</text>
</comment>
<sequence>MTAAALARFLGAGFSVTLVESEEIGTVGVGEATIPQIRMFNAALGIDENVFAAATQATFKLGIEFVGWTKSGRYMHAFGEVGRANGGVAFQHSWLRGMAAGVAAPLAAYSLNNAAALANRMQRGPARTAQMLPEMPYAFHFDAGLYARFLRDYAEARGVVRHEGRIVAVERDGESGDVTALRLERKSDNLAHSSPVRAEPVEARLSTSVPLADGRPSTSSGRTDGVALDDASAIAGDLFIDCTGFRALLIGEALGIGYEDWSHWLPCDRALAVPSGRAHDFTPYTRATAHQAGWQWRIPLQHRTGNGIVYASDALSDDEAAAQLLVNLDEPALGEPRALRFTAGKRRAFWQANVIAVGLASGFLEPLESTSIHLIQSAIERILKLLPGRRISDAQRAEYNRQTDREIDRIRDFLILHYWANDRDEPFWRGRRDTPLPEELAHKIALWRASGQIFHEEGDLFSEVAWLQVLAGQDIAAGGYHPLADQPDRAQLAEYLELLAKLTAREVAQMPDHAAFVRQHCAAPEEIAA</sequence>
<dbReference type="InterPro" id="IPR036188">
    <property type="entry name" value="FAD/NAD-bd_sf"/>
</dbReference>
<dbReference type="PIRSF" id="PIRSF011396">
    <property type="entry name" value="Trp_halogenase"/>
    <property type="match status" value="1"/>
</dbReference>
<dbReference type="EMBL" id="JALMLT010000004">
    <property type="protein sequence ID" value="MDT8760035.1"/>
    <property type="molecule type" value="Genomic_DNA"/>
</dbReference>
<gene>
    <name evidence="2" type="ORF">MZO42_15135</name>
</gene>
<dbReference type="InterPro" id="IPR006905">
    <property type="entry name" value="Flavin_halogenase"/>
</dbReference>
<accession>A0ABU3N677</accession>
<evidence type="ECO:0000313" key="2">
    <source>
        <dbReference type="EMBL" id="MDT8760035.1"/>
    </source>
</evidence>
<proteinExistence type="predicted"/>
<dbReference type="SUPFAM" id="SSF51905">
    <property type="entry name" value="FAD/NAD(P)-binding domain"/>
    <property type="match status" value="1"/>
</dbReference>
<evidence type="ECO:0000256" key="1">
    <source>
        <dbReference type="SAM" id="MobiDB-lite"/>
    </source>
</evidence>
<protein>
    <submittedName>
        <fullName evidence="2">Tryptophan 7-halogenase</fullName>
    </submittedName>
</protein>
<reference evidence="2" key="1">
    <citation type="submission" date="2022-04" db="EMBL/GenBank/DDBJ databases">
        <title>Tomato heritable bacteria conferring resistance against bacterial wilt.</title>
        <authorList>
            <person name="Yin J."/>
        </authorList>
    </citation>
    <scope>NUCLEOTIDE SEQUENCE</scope>
    <source>
        <strain evidence="2">Cra20</strain>
    </source>
</reference>
<dbReference type="Pfam" id="PF04820">
    <property type="entry name" value="Trp_halogenase"/>
    <property type="match status" value="2"/>
</dbReference>